<name>A0A6J6AMR1_9ZZZZ</name>
<accession>A0A6J6AMR1</accession>
<dbReference type="AlphaFoldDB" id="A0A6J6AMR1"/>
<reference evidence="2" key="1">
    <citation type="submission" date="2020-05" db="EMBL/GenBank/DDBJ databases">
        <authorList>
            <person name="Chiriac C."/>
            <person name="Salcher M."/>
            <person name="Ghai R."/>
            <person name="Kavagutti S V."/>
        </authorList>
    </citation>
    <scope>NUCLEOTIDE SEQUENCE</scope>
</reference>
<dbReference type="Pfam" id="PF00582">
    <property type="entry name" value="Usp"/>
    <property type="match status" value="1"/>
</dbReference>
<gene>
    <name evidence="3" type="ORF">UFOPK3010_00499</name>
    <name evidence="2" type="ORF">UFOPK4201_00940</name>
</gene>
<dbReference type="Gene3D" id="3.40.50.620">
    <property type="entry name" value="HUPs"/>
    <property type="match status" value="1"/>
</dbReference>
<dbReference type="InterPro" id="IPR014729">
    <property type="entry name" value="Rossmann-like_a/b/a_fold"/>
</dbReference>
<dbReference type="InterPro" id="IPR006016">
    <property type="entry name" value="UspA"/>
</dbReference>
<dbReference type="CDD" id="cd23659">
    <property type="entry name" value="USP_At3g01520-like"/>
    <property type="match status" value="1"/>
</dbReference>
<evidence type="ECO:0000313" key="3">
    <source>
        <dbReference type="EMBL" id="CAB4799092.1"/>
    </source>
</evidence>
<dbReference type="PANTHER" id="PTHR46553">
    <property type="entry name" value="ADENINE NUCLEOTIDE ALPHA HYDROLASES-LIKE SUPERFAMILY PROTEIN"/>
    <property type="match status" value="1"/>
</dbReference>
<dbReference type="PRINTS" id="PR01438">
    <property type="entry name" value="UNVRSLSTRESS"/>
</dbReference>
<dbReference type="EMBL" id="CAEUNJ010000035">
    <property type="protein sequence ID" value="CAB4371611.1"/>
    <property type="molecule type" value="Genomic_DNA"/>
</dbReference>
<feature type="domain" description="UspA" evidence="1">
    <location>
        <begin position="2"/>
        <end position="140"/>
    </location>
</feature>
<dbReference type="PANTHER" id="PTHR46553:SF3">
    <property type="entry name" value="ADENINE NUCLEOTIDE ALPHA HYDROLASES-LIKE SUPERFAMILY PROTEIN"/>
    <property type="match status" value="1"/>
</dbReference>
<proteinExistence type="predicted"/>
<protein>
    <submittedName>
        <fullName evidence="2">Unannotated protein</fullName>
    </submittedName>
</protein>
<sequence>MGKIVVGVDGSDGSREALRWAFAEATLRGTALEVVTVWQYPITASLPTFGAMTTPDDFETNARSSLLSILADEGITAAAPIPVSTLVAEGNAARALLDAASDADLLVVGSRGHGGFTGVLVGSISQQCVHHATCPVVVVHPN</sequence>
<dbReference type="InterPro" id="IPR006015">
    <property type="entry name" value="Universal_stress_UspA"/>
</dbReference>
<evidence type="ECO:0000313" key="2">
    <source>
        <dbReference type="EMBL" id="CAB4371611.1"/>
    </source>
</evidence>
<organism evidence="2">
    <name type="scientific">freshwater metagenome</name>
    <dbReference type="NCBI Taxonomy" id="449393"/>
    <lineage>
        <taxon>unclassified sequences</taxon>
        <taxon>metagenomes</taxon>
        <taxon>ecological metagenomes</taxon>
    </lineage>
</organism>
<dbReference type="SUPFAM" id="SSF52402">
    <property type="entry name" value="Adenine nucleotide alpha hydrolases-like"/>
    <property type="match status" value="1"/>
</dbReference>
<dbReference type="EMBL" id="CAFAAM010000049">
    <property type="protein sequence ID" value="CAB4799092.1"/>
    <property type="molecule type" value="Genomic_DNA"/>
</dbReference>
<evidence type="ECO:0000259" key="1">
    <source>
        <dbReference type="Pfam" id="PF00582"/>
    </source>
</evidence>